<dbReference type="GO" id="GO:0055085">
    <property type="term" value="P:transmembrane transport"/>
    <property type="evidence" value="ECO:0007669"/>
    <property type="project" value="TreeGrafter"/>
</dbReference>
<evidence type="ECO:0000256" key="4">
    <source>
        <dbReference type="ARBA" id="ARBA00022729"/>
    </source>
</evidence>
<dbReference type="InterPro" id="IPR040241">
    <property type="entry name" value="TRP_Flc/Pkd2-like"/>
</dbReference>
<evidence type="ECO:0000256" key="7">
    <source>
        <dbReference type="SAM" id="MobiDB-lite"/>
    </source>
</evidence>
<dbReference type="AlphaFoldDB" id="A0A6A6RVJ2"/>
<evidence type="ECO:0000256" key="3">
    <source>
        <dbReference type="ARBA" id="ARBA00022692"/>
    </source>
</evidence>
<feature type="region of interest" description="Disordered" evidence="7">
    <location>
        <begin position="852"/>
        <end position="947"/>
    </location>
</feature>
<keyword evidence="6 8" id="KW-0472">Membrane</keyword>
<comment type="subcellular location">
    <subcellularLocation>
        <location evidence="1">Membrane</location>
        <topology evidence="1">Multi-pass membrane protein</topology>
    </subcellularLocation>
</comment>
<dbReference type="GO" id="GO:0016020">
    <property type="term" value="C:membrane"/>
    <property type="evidence" value="ECO:0007669"/>
    <property type="project" value="UniProtKB-SubCell"/>
</dbReference>
<dbReference type="Pfam" id="PF06011">
    <property type="entry name" value="TRP"/>
    <property type="match status" value="1"/>
</dbReference>
<comment type="similarity">
    <text evidence="2">Belongs to the transient receptor potential (TRP) ion channel family.</text>
</comment>
<keyword evidence="3 8" id="KW-0812">Transmembrane</keyword>
<dbReference type="InterPro" id="IPR010308">
    <property type="entry name" value="TRP_C"/>
</dbReference>
<feature type="compositionally biased region" description="Polar residues" evidence="7">
    <location>
        <begin position="869"/>
        <end position="890"/>
    </location>
</feature>
<feature type="compositionally biased region" description="Polar residues" evidence="7">
    <location>
        <begin position="933"/>
        <end position="947"/>
    </location>
</feature>
<evidence type="ECO:0000256" key="9">
    <source>
        <dbReference type="SAM" id="SignalP"/>
    </source>
</evidence>
<feature type="domain" description="ML-like" evidence="10">
    <location>
        <begin position="48"/>
        <end position="189"/>
    </location>
</feature>
<keyword evidence="4 9" id="KW-0732">Signal</keyword>
<feature type="transmembrane region" description="Helical" evidence="8">
    <location>
        <begin position="193"/>
        <end position="213"/>
    </location>
</feature>
<evidence type="ECO:0000313" key="12">
    <source>
        <dbReference type="Proteomes" id="UP000799753"/>
    </source>
</evidence>
<feature type="transmembrane region" description="Helical" evidence="8">
    <location>
        <begin position="606"/>
        <end position="625"/>
    </location>
</feature>
<organism evidence="11 12">
    <name type="scientific">Massarina eburnea CBS 473.64</name>
    <dbReference type="NCBI Taxonomy" id="1395130"/>
    <lineage>
        <taxon>Eukaryota</taxon>
        <taxon>Fungi</taxon>
        <taxon>Dikarya</taxon>
        <taxon>Ascomycota</taxon>
        <taxon>Pezizomycotina</taxon>
        <taxon>Dothideomycetes</taxon>
        <taxon>Pleosporomycetidae</taxon>
        <taxon>Pleosporales</taxon>
        <taxon>Massarineae</taxon>
        <taxon>Massarinaceae</taxon>
        <taxon>Massarina</taxon>
    </lineage>
</organism>
<dbReference type="PANTHER" id="PTHR31145">
    <property type="entry name" value="INTEGRAL MEMBRANE PROTEIN (AFU_ORTHOLOGUE AFUA_7G01610)"/>
    <property type="match status" value="1"/>
</dbReference>
<gene>
    <name evidence="11" type="ORF">P280DRAFT_59798</name>
</gene>
<evidence type="ECO:0000256" key="2">
    <source>
        <dbReference type="ARBA" id="ARBA00010642"/>
    </source>
</evidence>
<protein>
    <submittedName>
        <fullName evidence="11">TRP-domain-containing protein</fullName>
    </submittedName>
</protein>
<name>A0A6A6RVJ2_9PLEO</name>
<feature type="compositionally biased region" description="Low complexity" evidence="7">
    <location>
        <begin position="894"/>
        <end position="930"/>
    </location>
</feature>
<dbReference type="Proteomes" id="UP000799753">
    <property type="component" value="Unassembled WGS sequence"/>
</dbReference>
<evidence type="ECO:0000256" key="1">
    <source>
        <dbReference type="ARBA" id="ARBA00004141"/>
    </source>
</evidence>
<evidence type="ECO:0000259" key="10">
    <source>
        <dbReference type="SMART" id="SM01320"/>
    </source>
</evidence>
<sequence length="947" mass="105418">MIISVLELSWVIVLLIFSLPRSVAANRDGYVNGIINGVEYLVRDNRRPSLYTQDYGSCMSGGNITVNRFDAAYYKDNMTVLFHLGGETTLQNETIMMYISVYAYGESRFDLIFNPCDANIDSACPIQASVPIEANGNIPISLNDVSGIPPLALEIPDFEGQAILRIFSNSTESEIACFTAALTNGNSFSQPEWVSSVLGIFTFVALLSSFATATYGDNTAEIRKHYAHSLSVSVVFAVWQYIYFSGALSMNWPSVLVAFWSNYAWAGGMIYSEAMQNTISSFIGSNKGTTTTLGAAGVGIGNPDLGGGFDIHDIYQQGILSTTLNVPSLVKRNKYNLASRHLEEMLTKREAVDTKRGWYGNPVSPGILLPGNYSGFAGTLAQNNIPTSNAFMTGFLWFLVLLALVAVSVVGLKILLESLSFTRMMKRNRLTFFRDHFLEYTALAVLRILYIGFFVLVFLSLFQFTYLASPAPVAVACVVFLMMLVGLGGLAGYACVYRIRHGEYITKPDRLHLVKCKVMKFVPFYTFECGSKFPHSEDKIYAGSLPWWRICPVTEMKSIHDDEEFTKKFGWLASRFRRTRWWFFAVWLIYEFIRACFLAGAARQPMIQVFGLIVVEFVAFVGIIVLRPFEGQRLNLLVVYGLGFSKIATLALSAALDVRFGLPRIPATVLAIVIIVIQGLLTIVTLIAIVVGAATSYMSVMRNREIFHPTRWIPVRERYFHDMDFRVKDVPRPPPTPQERNDKSACVPVSEIPKEPHFNVKAIRRMAKIEDEDHEFLNEIRGGEYPASQLSLSQQSQGAIGNHFTQCRVPSIRSQMSYSNLPYGARVHRASWSTMNFSDPYLSGCRLNGSSSTFNTPDSGKRFAGRTTPPFNTRLTESSGNILQQQSPASTIDPFATPVPSPATTSSSSRTIPRPKSWRSSRSSSATRPRLQTVHSENEVPQTPKLS</sequence>
<evidence type="ECO:0000256" key="6">
    <source>
        <dbReference type="ARBA" id="ARBA00023136"/>
    </source>
</evidence>
<feature type="transmembrane region" description="Helical" evidence="8">
    <location>
        <begin position="668"/>
        <end position="694"/>
    </location>
</feature>
<feature type="transmembrane region" description="Helical" evidence="8">
    <location>
        <begin position="637"/>
        <end position="656"/>
    </location>
</feature>
<evidence type="ECO:0000256" key="8">
    <source>
        <dbReference type="SAM" id="Phobius"/>
    </source>
</evidence>
<feature type="transmembrane region" description="Helical" evidence="8">
    <location>
        <begin position="395"/>
        <end position="416"/>
    </location>
</feature>
<dbReference type="InterPro" id="IPR032800">
    <property type="entry name" value="TRP_N"/>
</dbReference>
<keyword evidence="12" id="KW-1185">Reference proteome</keyword>
<keyword evidence="5 8" id="KW-1133">Transmembrane helix</keyword>
<accession>A0A6A6RVJ2</accession>
<dbReference type="EMBL" id="MU006787">
    <property type="protein sequence ID" value="KAF2639360.1"/>
    <property type="molecule type" value="Genomic_DNA"/>
</dbReference>
<dbReference type="SMART" id="SM01320">
    <property type="entry name" value="TRP_N"/>
    <property type="match status" value="1"/>
</dbReference>
<dbReference type="OrthoDB" id="5377623at2759"/>
<feature type="transmembrane region" description="Helical" evidence="8">
    <location>
        <begin position="473"/>
        <end position="497"/>
    </location>
</feature>
<feature type="signal peptide" evidence="9">
    <location>
        <begin position="1"/>
        <end position="25"/>
    </location>
</feature>
<dbReference type="Pfam" id="PF14558">
    <property type="entry name" value="TRP_N"/>
    <property type="match status" value="1"/>
</dbReference>
<evidence type="ECO:0000256" key="5">
    <source>
        <dbReference type="ARBA" id="ARBA00022989"/>
    </source>
</evidence>
<feature type="transmembrane region" description="Helical" evidence="8">
    <location>
        <begin position="437"/>
        <end position="461"/>
    </location>
</feature>
<evidence type="ECO:0000313" key="11">
    <source>
        <dbReference type="EMBL" id="KAF2639360.1"/>
    </source>
</evidence>
<reference evidence="11" key="1">
    <citation type="journal article" date="2020" name="Stud. Mycol.">
        <title>101 Dothideomycetes genomes: a test case for predicting lifestyles and emergence of pathogens.</title>
        <authorList>
            <person name="Haridas S."/>
            <person name="Albert R."/>
            <person name="Binder M."/>
            <person name="Bloem J."/>
            <person name="Labutti K."/>
            <person name="Salamov A."/>
            <person name="Andreopoulos B."/>
            <person name="Baker S."/>
            <person name="Barry K."/>
            <person name="Bills G."/>
            <person name="Bluhm B."/>
            <person name="Cannon C."/>
            <person name="Castanera R."/>
            <person name="Culley D."/>
            <person name="Daum C."/>
            <person name="Ezra D."/>
            <person name="Gonzalez J."/>
            <person name="Henrissat B."/>
            <person name="Kuo A."/>
            <person name="Liang C."/>
            <person name="Lipzen A."/>
            <person name="Lutzoni F."/>
            <person name="Magnuson J."/>
            <person name="Mondo S."/>
            <person name="Nolan M."/>
            <person name="Ohm R."/>
            <person name="Pangilinan J."/>
            <person name="Park H.-J."/>
            <person name="Ramirez L."/>
            <person name="Alfaro M."/>
            <person name="Sun H."/>
            <person name="Tritt A."/>
            <person name="Yoshinaga Y."/>
            <person name="Zwiers L.-H."/>
            <person name="Turgeon B."/>
            <person name="Goodwin S."/>
            <person name="Spatafora J."/>
            <person name="Crous P."/>
            <person name="Grigoriev I."/>
        </authorList>
    </citation>
    <scope>NUCLEOTIDE SEQUENCE</scope>
    <source>
        <strain evidence="11">CBS 473.64</strain>
    </source>
</reference>
<feature type="transmembrane region" description="Helical" evidence="8">
    <location>
        <begin position="581"/>
        <end position="600"/>
    </location>
</feature>
<proteinExistence type="inferred from homology"/>
<dbReference type="GO" id="GO:0009272">
    <property type="term" value="P:fungal-type cell wall biogenesis"/>
    <property type="evidence" value="ECO:0007669"/>
    <property type="project" value="TreeGrafter"/>
</dbReference>
<dbReference type="PANTHER" id="PTHR31145:SF7">
    <property type="entry name" value="TRP-LIKE ION CHANNEL"/>
    <property type="match status" value="1"/>
</dbReference>
<feature type="chain" id="PRO_5025376159" evidence="9">
    <location>
        <begin position="26"/>
        <end position="947"/>
    </location>
</feature>